<name>A0A6M5YAC2_9BACT</name>
<organism evidence="2 3">
    <name type="scientific">Spirosoma taeanense</name>
    <dbReference type="NCBI Taxonomy" id="2735870"/>
    <lineage>
        <taxon>Bacteria</taxon>
        <taxon>Pseudomonadati</taxon>
        <taxon>Bacteroidota</taxon>
        <taxon>Cytophagia</taxon>
        <taxon>Cytophagales</taxon>
        <taxon>Cytophagaceae</taxon>
        <taxon>Spirosoma</taxon>
    </lineage>
</organism>
<sequence length="194" mass="22339">MESQAAETYILQLLQTDLSPTLYYHGLHHTLDVYERALHLARAEGIDRPEQLTLLRTAACFHDAGFLVTYQQHEDAGCRMVRELLPGYQYSTDQIDSICGMIMATQLPQAPHTPLEQILCDADLDYLGRDDFEPIAYSLFRELQARNMVTDEQEWNHIQVNFLESHQYWTATAAAWRQTGKQKRLDALRALIAQ</sequence>
<dbReference type="Gene3D" id="1.10.3210.10">
    <property type="entry name" value="Hypothetical protein af1432"/>
    <property type="match status" value="1"/>
</dbReference>
<dbReference type="KEGG" id="stae:HNV11_12690"/>
<dbReference type="EMBL" id="CP053435">
    <property type="protein sequence ID" value="QJW90171.1"/>
    <property type="molecule type" value="Genomic_DNA"/>
</dbReference>
<dbReference type="SUPFAM" id="SSF109604">
    <property type="entry name" value="HD-domain/PDEase-like"/>
    <property type="match status" value="1"/>
</dbReference>
<accession>A0A6M5YAC2</accession>
<gene>
    <name evidence="2" type="ORF">HNV11_12690</name>
</gene>
<proteinExistence type="predicted"/>
<protein>
    <submittedName>
        <fullName evidence="2">HD domain-containing protein</fullName>
    </submittedName>
</protein>
<dbReference type="InterPro" id="IPR006674">
    <property type="entry name" value="HD_domain"/>
</dbReference>
<evidence type="ECO:0000313" key="2">
    <source>
        <dbReference type="EMBL" id="QJW90171.1"/>
    </source>
</evidence>
<keyword evidence="3" id="KW-1185">Reference proteome</keyword>
<dbReference type="AlphaFoldDB" id="A0A6M5YAC2"/>
<dbReference type="InterPro" id="IPR003607">
    <property type="entry name" value="HD/PDEase_dom"/>
</dbReference>
<evidence type="ECO:0000313" key="3">
    <source>
        <dbReference type="Proteomes" id="UP000502756"/>
    </source>
</evidence>
<dbReference type="Pfam" id="PF01966">
    <property type="entry name" value="HD"/>
    <property type="match status" value="1"/>
</dbReference>
<reference evidence="2 3" key="1">
    <citation type="submission" date="2020-05" db="EMBL/GenBank/DDBJ databases">
        <title>Genome sequencing of Spirosoma sp. TS118.</title>
        <authorList>
            <person name="Lee J.-H."/>
            <person name="Jeong S."/>
            <person name="Zhao L."/>
            <person name="Jung J.-H."/>
            <person name="Kim M.-K."/>
            <person name="Lim S."/>
        </authorList>
    </citation>
    <scope>NUCLEOTIDE SEQUENCE [LARGE SCALE GENOMIC DNA]</scope>
    <source>
        <strain evidence="2 3">TS118</strain>
    </source>
</reference>
<dbReference type="RefSeq" id="WP_171740016.1">
    <property type="nucleotide sequence ID" value="NZ_CP053435.1"/>
</dbReference>
<feature type="domain" description="HD/PDEase" evidence="1">
    <location>
        <begin position="22"/>
        <end position="136"/>
    </location>
</feature>
<evidence type="ECO:0000259" key="1">
    <source>
        <dbReference type="SMART" id="SM00471"/>
    </source>
</evidence>
<dbReference type="SMART" id="SM00471">
    <property type="entry name" value="HDc"/>
    <property type="match status" value="1"/>
</dbReference>
<dbReference type="CDD" id="cd00077">
    <property type="entry name" value="HDc"/>
    <property type="match status" value="1"/>
</dbReference>
<dbReference type="Proteomes" id="UP000502756">
    <property type="component" value="Chromosome"/>
</dbReference>